<evidence type="ECO:0000313" key="2">
    <source>
        <dbReference type="Proteomes" id="UP000003751"/>
    </source>
</evidence>
<gene>
    <name evidence="1" type="ORF">ZOD2009_14216</name>
</gene>
<dbReference type="EMBL" id="AEMG01000015">
    <property type="protein sequence ID" value="EFW91270.1"/>
    <property type="molecule type" value="Genomic_DNA"/>
</dbReference>
<proteinExistence type="predicted"/>
<dbReference type="PATRIC" id="fig|797209.4.peg.2801"/>
<protein>
    <submittedName>
        <fullName evidence="1">Uncharacterized protein</fullName>
    </submittedName>
</protein>
<evidence type="ECO:0000313" key="1">
    <source>
        <dbReference type="EMBL" id="EFW91270.1"/>
    </source>
</evidence>
<sequence length="43" mass="4688">MSAGRKRSPFVIRVTAITAIPCGEYVAFVRRNEGYGAENEIAS</sequence>
<name>E7QVK7_HALPU</name>
<accession>E7QVK7</accession>
<dbReference type="AlphaFoldDB" id="E7QVK7"/>
<dbReference type="Proteomes" id="UP000003751">
    <property type="component" value="Unassembled WGS sequence"/>
</dbReference>
<organism evidence="1 2">
    <name type="scientific">Haladaptatus paucihalophilus DX253</name>
    <dbReference type="NCBI Taxonomy" id="797209"/>
    <lineage>
        <taxon>Archaea</taxon>
        <taxon>Methanobacteriati</taxon>
        <taxon>Methanobacteriota</taxon>
        <taxon>Stenosarchaea group</taxon>
        <taxon>Halobacteria</taxon>
        <taxon>Halobacteriales</taxon>
        <taxon>Haladaptataceae</taxon>
        <taxon>Haladaptatus</taxon>
    </lineage>
</organism>
<comment type="caution">
    <text evidence="1">The sequence shown here is derived from an EMBL/GenBank/DDBJ whole genome shotgun (WGS) entry which is preliminary data.</text>
</comment>
<reference evidence="1 2" key="1">
    <citation type="journal article" date="2014" name="ISME J.">
        <title>Trehalose/2-sulfotrehalose biosynthesis and glycine-betaine uptake are widely spread mechanisms for osmoadaptation in the Halobacteriales.</title>
        <authorList>
            <person name="Youssef N.H."/>
            <person name="Savage-Ashlock K.N."/>
            <person name="McCully A.L."/>
            <person name="Luedtke B."/>
            <person name="Shaw E.I."/>
            <person name="Hoff W.D."/>
            <person name="Elshahed M.S."/>
        </authorList>
    </citation>
    <scope>NUCLEOTIDE SEQUENCE [LARGE SCALE GENOMIC DNA]</scope>
    <source>
        <strain evidence="1 2">DX253</strain>
    </source>
</reference>